<dbReference type="NCBIfam" id="TIGR00574">
    <property type="entry name" value="dnl1"/>
    <property type="match status" value="1"/>
</dbReference>
<keyword evidence="6 9" id="KW-0067">ATP-binding</keyword>
<dbReference type="GO" id="GO:0071897">
    <property type="term" value="P:DNA biosynthetic process"/>
    <property type="evidence" value="ECO:0007669"/>
    <property type="project" value="InterPro"/>
</dbReference>
<evidence type="ECO:0000256" key="9">
    <source>
        <dbReference type="RuleBase" id="RU000617"/>
    </source>
</evidence>
<evidence type="ECO:0000256" key="1">
    <source>
        <dbReference type="ARBA" id="ARBA00004123"/>
    </source>
</evidence>
<dbReference type="EC" id="6.5.1.1" evidence="9"/>
<dbReference type="PANTHER" id="PTHR45674">
    <property type="entry name" value="DNA LIGASE 1/3 FAMILY MEMBER"/>
    <property type="match status" value="1"/>
</dbReference>
<dbReference type="InterPro" id="IPR000977">
    <property type="entry name" value="DNA_ligase_ATP-dep"/>
</dbReference>
<dbReference type="InterPro" id="IPR012340">
    <property type="entry name" value="NA-bd_OB-fold"/>
</dbReference>
<keyword evidence="4" id="KW-0235">DNA replication</keyword>
<dbReference type="FunFam" id="3.30.470.30:FF:000002">
    <property type="entry name" value="DNA ligase"/>
    <property type="match status" value="1"/>
</dbReference>
<dbReference type="SUPFAM" id="SSF56091">
    <property type="entry name" value="DNA ligase/mRNA capping enzyme, catalytic domain"/>
    <property type="match status" value="1"/>
</dbReference>
<dbReference type="InterPro" id="IPR016059">
    <property type="entry name" value="DNA_ligase_ATP-dep_CS"/>
</dbReference>
<dbReference type="SUPFAM" id="SSF117018">
    <property type="entry name" value="ATP-dependent DNA ligase DNA-binding domain"/>
    <property type="match status" value="1"/>
</dbReference>
<feature type="domain" description="ATP-dependent DNA ligase family profile" evidence="12">
    <location>
        <begin position="246"/>
        <end position="409"/>
    </location>
</feature>
<protein>
    <recommendedName>
        <fullName evidence="9">DNA ligase</fullName>
        <ecNumber evidence="9">6.5.1.1</ecNumber>
    </recommendedName>
</protein>
<dbReference type="GO" id="GO:0003677">
    <property type="term" value="F:DNA binding"/>
    <property type="evidence" value="ECO:0007669"/>
    <property type="project" value="InterPro"/>
</dbReference>
<evidence type="ECO:0000256" key="5">
    <source>
        <dbReference type="ARBA" id="ARBA00022741"/>
    </source>
</evidence>
<keyword evidence="9" id="KW-0233">DNA recombination</keyword>
<gene>
    <name evidence="13" type="ORF">TSPGSL018_5006</name>
</gene>
<dbReference type="Pfam" id="PF04679">
    <property type="entry name" value="DNA_ligase_A_C"/>
    <property type="match status" value="1"/>
</dbReference>
<dbReference type="Gene3D" id="3.30.470.30">
    <property type="entry name" value="DNA ligase/mRNA capping enzyme"/>
    <property type="match status" value="1"/>
</dbReference>
<dbReference type="CDD" id="cd07900">
    <property type="entry name" value="Adenylation_DNA_ligase_I_Euk"/>
    <property type="match status" value="1"/>
</dbReference>
<dbReference type="Pfam" id="PF04675">
    <property type="entry name" value="DNA_ligase_A_N"/>
    <property type="match status" value="1"/>
</dbReference>
<dbReference type="Pfam" id="PF01068">
    <property type="entry name" value="DNA_ligase_A_M"/>
    <property type="match status" value="1"/>
</dbReference>
<dbReference type="InterPro" id="IPR012310">
    <property type="entry name" value="DNA_ligase_ATP-dep_cent"/>
</dbReference>
<evidence type="ECO:0000256" key="11">
    <source>
        <dbReference type="SAM" id="MobiDB-lite"/>
    </source>
</evidence>
<evidence type="ECO:0000256" key="8">
    <source>
        <dbReference type="ARBA" id="ARBA00034003"/>
    </source>
</evidence>
<feature type="compositionally biased region" description="Acidic residues" evidence="11">
    <location>
        <begin position="552"/>
        <end position="576"/>
    </location>
</feature>
<dbReference type="InterPro" id="IPR036599">
    <property type="entry name" value="DNA_ligase_N_sf"/>
</dbReference>
<dbReference type="InterPro" id="IPR012309">
    <property type="entry name" value="DNA_ligase_ATP-dep_C"/>
</dbReference>
<keyword evidence="9" id="KW-0227">DNA damage</keyword>
<dbReference type="AlphaFoldDB" id="A0A061RH84"/>
<comment type="similarity">
    <text evidence="2 10">Belongs to the ATP-dependent DNA ligase family.</text>
</comment>
<dbReference type="PROSITE" id="PS00697">
    <property type="entry name" value="DNA_LIGASE_A1"/>
    <property type="match status" value="1"/>
</dbReference>
<organism evidence="13">
    <name type="scientific">Tetraselmis sp. GSL018</name>
    <dbReference type="NCBI Taxonomy" id="582737"/>
    <lineage>
        <taxon>Eukaryota</taxon>
        <taxon>Viridiplantae</taxon>
        <taxon>Chlorophyta</taxon>
        <taxon>core chlorophytes</taxon>
        <taxon>Chlorodendrophyceae</taxon>
        <taxon>Chlorodendrales</taxon>
        <taxon>Chlorodendraceae</taxon>
        <taxon>Tetraselmis</taxon>
    </lineage>
</organism>
<reference evidence="13" key="1">
    <citation type="submission" date="2014-05" db="EMBL/GenBank/DDBJ databases">
        <title>The transcriptome of the halophilic microalga Tetraselmis sp. GSL018 isolated from the Great Salt Lake, Utah.</title>
        <authorList>
            <person name="Jinkerson R.E."/>
            <person name="D'Adamo S."/>
            <person name="Posewitz M.C."/>
        </authorList>
    </citation>
    <scope>NUCLEOTIDE SEQUENCE</scope>
    <source>
        <strain evidence="13">GSL018</strain>
    </source>
</reference>
<dbReference type="SUPFAM" id="SSF50249">
    <property type="entry name" value="Nucleic acid-binding proteins"/>
    <property type="match status" value="1"/>
</dbReference>
<evidence type="ECO:0000256" key="10">
    <source>
        <dbReference type="RuleBase" id="RU004196"/>
    </source>
</evidence>
<keyword evidence="5 9" id="KW-0547">Nucleotide-binding</keyword>
<comment type="catalytic activity">
    <reaction evidence="8 9">
        <text>ATP + (deoxyribonucleotide)n-3'-hydroxyl + 5'-phospho-(deoxyribonucleotide)m = (deoxyribonucleotide)n+m + AMP + diphosphate.</text>
        <dbReference type="EC" id="6.5.1.1"/>
    </reaction>
</comment>
<evidence type="ECO:0000256" key="4">
    <source>
        <dbReference type="ARBA" id="ARBA00022705"/>
    </source>
</evidence>
<dbReference type="GO" id="GO:0006273">
    <property type="term" value="P:lagging strand elongation"/>
    <property type="evidence" value="ECO:0007669"/>
    <property type="project" value="TreeGrafter"/>
</dbReference>
<evidence type="ECO:0000256" key="3">
    <source>
        <dbReference type="ARBA" id="ARBA00022598"/>
    </source>
</evidence>
<dbReference type="PANTHER" id="PTHR45674:SF9">
    <property type="entry name" value="DNA LIGASE 3"/>
    <property type="match status" value="1"/>
</dbReference>
<evidence type="ECO:0000256" key="7">
    <source>
        <dbReference type="ARBA" id="ARBA00023242"/>
    </source>
</evidence>
<dbReference type="GO" id="GO:0006310">
    <property type="term" value="P:DNA recombination"/>
    <property type="evidence" value="ECO:0007669"/>
    <property type="project" value="UniProtKB-KW"/>
</dbReference>
<evidence type="ECO:0000256" key="6">
    <source>
        <dbReference type="ARBA" id="ARBA00022840"/>
    </source>
</evidence>
<dbReference type="PROSITE" id="PS50160">
    <property type="entry name" value="DNA_LIGASE_A3"/>
    <property type="match status" value="1"/>
</dbReference>
<dbReference type="EMBL" id="GBEZ01016189">
    <property type="protein sequence ID" value="JAC70040.1"/>
    <property type="molecule type" value="Transcribed_RNA"/>
</dbReference>
<feature type="region of interest" description="Disordered" evidence="11">
    <location>
        <begin position="529"/>
        <end position="583"/>
    </location>
</feature>
<dbReference type="PROSITE" id="PS00333">
    <property type="entry name" value="DNA_LIGASE_A2"/>
    <property type="match status" value="1"/>
</dbReference>
<sequence length="583" mass="63440">MLARPAPLTIRGVYSTLRKIALEKGSGSGARRQGLVLSLLRSAREEETRFIVRMLVQNLRVGANWRSVIGALGRAAALHHAKDGLPTKKQLEIAEAATVEAFHLCPSLDVLVPVLLETGPSELGSVCTLRPGVPVKPMLAKAAEGITDALSAMGTTGGAVLGEYKYDGQRAQIHVTNERKVSIFSRNGENRTDSFPDVAEVILEASVGGATSFIVDAELVAIDRANGNRLKAFQELSTRARGAVTSAEITVEVAIFVFDILIADGQPVIEKTLRERRKILQQALPLLAPGRIELARCLEVNTQAKANISVGQIPAIDNRASVQPKDETAEAVLQEFLLTSFADGAEGLMLKQLDAGGYQPSKRSESWLKVKRDYCEGLRDSLDLVPIGGWHGNGRKAKWLSPFLLAAWDPVNEEFQSVCRVMSGFTDQFYAEATERLGRRHRIDGPKPYYVTGECCSVWFEPAEVWEIRGADLTISPVHKAARGHLHPEKGVSMRFPRFIRVRDDKRPQDASTPEVIVDLFNRQTRKVDTRGAPAAQALGNLNSSSGAAQEDLVEDGAEDDGESAFEDDSDSEPGDEACGQET</sequence>
<name>A0A061RH84_9CHLO</name>
<evidence type="ECO:0000256" key="2">
    <source>
        <dbReference type="ARBA" id="ARBA00007572"/>
    </source>
</evidence>
<dbReference type="Gene3D" id="1.10.3260.10">
    <property type="entry name" value="DNA ligase, ATP-dependent, N-terminal domain"/>
    <property type="match status" value="1"/>
</dbReference>
<keyword evidence="7" id="KW-0539">Nucleus</keyword>
<dbReference type="FunFam" id="2.40.50.140:FF:000220">
    <property type="entry name" value="DNA ligase"/>
    <property type="match status" value="1"/>
</dbReference>
<keyword evidence="3 9" id="KW-0436">Ligase</keyword>
<accession>A0A061RH84</accession>
<proteinExistence type="inferred from homology"/>
<evidence type="ECO:0000259" key="12">
    <source>
        <dbReference type="PROSITE" id="PS50160"/>
    </source>
</evidence>
<evidence type="ECO:0000313" key="13">
    <source>
        <dbReference type="EMBL" id="JAC70040.1"/>
    </source>
</evidence>
<keyword evidence="9" id="KW-0234">DNA repair</keyword>
<dbReference type="GO" id="GO:0006281">
    <property type="term" value="P:DNA repair"/>
    <property type="evidence" value="ECO:0007669"/>
    <property type="project" value="UniProtKB-KW"/>
</dbReference>
<dbReference type="GO" id="GO:0005634">
    <property type="term" value="C:nucleus"/>
    <property type="evidence" value="ECO:0007669"/>
    <property type="project" value="UniProtKB-SubCell"/>
</dbReference>
<comment type="subcellular location">
    <subcellularLocation>
        <location evidence="1">Nucleus</location>
    </subcellularLocation>
</comment>
<dbReference type="Gene3D" id="2.40.50.140">
    <property type="entry name" value="Nucleic acid-binding proteins"/>
    <property type="match status" value="1"/>
</dbReference>
<dbReference type="GO" id="GO:0005524">
    <property type="term" value="F:ATP binding"/>
    <property type="evidence" value="ECO:0007669"/>
    <property type="project" value="UniProtKB-KW"/>
</dbReference>
<dbReference type="InterPro" id="IPR050191">
    <property type="entry name" value="ATP-dep_DNA_ligase"/>
</dbReference>
<dbReference type="CDD" id="cd07969">
    <property type="entry name" value="OBF_DNA_ligase_I"/>
    <property type="match status" value="1"/>
</dbReference>
<dbReference type="InterPro" id="IPR012308">
    <property type="entry name" value="DNA_ligase_ATP-dep_N"/>
</dbReference>
<dbReference type="GO" id="GO:0003910">
    <property type="term" value="F:DNA ligase (ATP) activity"/>
    <property type="evidence" value="ECO:0007669"/>
    <property type="project" value="UniProtKB-EC"/>
</dbReference>